<dbReference type="InterPro" id="IPR026960">
    <property type="entry name" value="RVT-Znf"/>
</dbReference>
<evidence type="ECO:0000313" key="2">
    <source>
        <dbReference type="EMBL" id="KAJ8438364.1"/>
    </source>
</evidence>
<gene>
    <name evidence="2" type="ORF">Cgig2_015291</name>
</gene>
<dbReference type="PANTHER" id="PTHR31286">
    <property type="entry name" value="GLYCINE-RICH CELL WALL STRUCTURAL PROTEIN 1.8-LIKE"/>
    <property type="match status" value="1"/>
</dbReference>
<accession>A0A9Q1K7K9</accession>
<comment type="caution">
    <text evidence="2">The sequence shown here is derived from an EMBL/GenBank/DDBJ whole genome shotgun (WGS) entry which is preliminary data.</text>
</comment>
<dbReference type="PANTHER" id="PTHR31286:SF180">
    <property type="entry name" value="OS10G0362600 PROTEIN"/>
    <property type="match status" value="1"/>
</dbReference>
<name>A0A9Q1K7K9_9CARY</name>
<reference evidence="2" key="1">
    <citation type="submission" date="2022-04" db="EMBL/GenBank/DDBJ databases">
        <title>Carnegiea gigantea Genome sequencing and assembly v2.</title>
        <authorList>
            <person name="Copetti D."/>
            <person name="Sanderson M.J."/>
            <person name="Burquez A."/>
            <person name="Wojciechowski M.F."/>
        </authorList>
    </citation>
    <scope>NUCLEOTIDE SEQUENCE</scope>
    <source>
        <strain evidence="2">SGP5-SGP5p</strain>
        <tissue evidence="2">Aerial part</tissue>
    </source>
</reference>
<dbReference type="InterPro" id="IPR040256">
    <property type="entry name" value="At4g02000-like"/>
</dbReference>
<dbReference type="AlphaFoldDB" id="A0A9Q1K7K9"/>
<dbReference type="Pfam" id="PF13966">
    <property type="entry name" value="zf-RVT"/>
    <property type="match status" value="1"/>
</dbReference>
<organism evidence="2 3">
    <name type="scientific">Carnegiea gigantea</name>
    <dbReference type="NCBI Taxonomy" id="171969"/>
    <lineage>
        <taxon>Eukaryota</taxon>
        <taxon>Viridiplantae</taxon>
        <taxon>Streptophyta</taxon>
        <taxon>Embryophyta</taxon>
        <taxon>Tracheophyta</taxon>
        <taxon>Spermatophyta</taxon>
        <taxon>Magnoliopsida</taxon>
        <taxon>eudicotyledons</taxon>
        <taxon>Gunneridae</taxon>
        <taxon>Pentapetalae</taxon>
        <taxon>Caryophyllales</taxon>
        <taxon>Cactineae</taxon>
        <taxon>Cactaceae</taxon>
        <taxon>Cactoideae</taxon>
        <taxon>Echinocereeae</taxon>
        <taxon>Carnegiea</taxon>
    </lineage>
</organism>
<sequence>MDSLSKIGSMLGILIKTDKPTKEKIALSYARLLIKMPVNGLFPDSIDFISEGDGVIRQFVKYEWKPKKCIHCLMLGHEEQNCRKKYTVRQEWRVKQQPSVPIQAVEQHQMDVGGRQRGRIPVHQGYKWYAPSQEKYGFTKLVWFNLNIPRHTFTAWVLMRQKLPVNSRLTTYLEIEATCP</sequence>
<dbReference type="EMBL" id="JAKOGI010000257">
    <property type="protein sequence ID" value="KAJ8438364.1"/>
    <property type="molecule type" value="Genomic_DNA"/>
</dbReference>
<evidence type="ECO:0000313" key="3">
    <source>
        <dbReference type="Proteomes" id="UP001153076"/>
    </source>
</evidence>
<dbReference type="Proteomes" id="UP001153076">
    <property type="component" value="Unassembled WGS sequence"/>
</dbReference>
<dbReference type="OrthoDB" id="1939300at2759"/>
<protein>
    <recommendedName>
        <fullName evidence="1">Reverse transcriptase zinc-binding domain-containing protein</fullName>
    </recommendedName>
</protein>
<feature type="domain" description="Reverse transcriptase zinc-binding" evidence="1">
    <location>
        <begin position="122"/>
        <end position="178"/>
    </location>
</feature>
<evidence type="ECO:0000259" key="1">
    <source>
        <dbReference type="Pfam" id="PF13966"/>
    </source>
</evidence>
<proteinExistence type="predicted"/>
<keyword evidence="3" id="KW-1185">Reference proteome</keyword>